<gene>
    <name evidence="1" type="ORF">A11S_793</name>
</gene>
<dbReference type="HOGENOM" id="CLU_124984_0_0_5"/>
<accession>M4VHU5</accession>
<proteinExistence type="predicted"/>
<protein>
    <recommendedName>
        <fullName evidence="3">DUF4402 domain-containing protein</fullName>
    </recommendedName>
</protein>
<dbReference type="Proteomes" id="UP000011932">
    <property type="component" value="Chromosome"/>
</dbReference>
<dbReference type="EMBL" id="CP003538">
    <property type="protein sequence ID" value="AGH97616.1"/>
    <property type="molecule type" value="Genomic_DNA"/>
</dbReference>
<evidence type="ECO:0000313" key="1">
    <source>
        <dbReference type="EMBL" id="AGH97616.1"/>
    </source>
</evidence>
<dbReference type="KEGG" id="man:A11S_793"/>
<dbReference type="InterPro" id="IPR025514">
    <property type="entry name" value="DUF4402"/>
</dbReference>
<dbReference type="OrthoDB" id="7576381at2"/>
<evidence type="ECO:0008006" key="3">
    <source>
        <dbReference type="Google" id="ProtNLM"/>
    </source>
</evidence>
<dbReference type="PATRIC" id="fig|349215.9.peg.779"/>
<dbReference type="AlphaFoldDB" id="M4VHU5"/>
<sequence length="186" mass="18481">MNSHTKTTAKTKTARMASMGAALMVLGGGHVGPAPSAHAATGVLQAQAVIMPSTLALTSPQNLNFGAFAVSGGAGSVTINTAGTGTYTGVTQVATPAPSEANIRIFGDVGSSVVISVTDPTVTVYNGANTMQVDNFQINTNAGGAMETINMTNATVLVPIGATLNVNAGQAAGSYSGTFTVSVIYL</sequence>
<name>M4VHU5_9BACT</name>
<evidence type="ECO:0000313" key="2">
    <source>
        <dbReference type="Proteomes" id="UP000011932"/>
    </source>
</evidence>
<dbReference type="STRING" id="349215.A11S_793"/>
<organism evidence="1 2">
    <name type="scientific">Micavibrio aeruginosavorus EPB</name>
    <dbReference type="NCBI Taxonomy" id="349215"/>
    <lineage>
        <taxon>Bacteria</taxon>
        <taxon>Pseudomonadati</taxon>
        <taxon>Bdellovibrionota</taxon>
        <taxon>Bdellovibrionia</taxon>
        <taxon>Bdellovibrionales</taxon>
        <taxon>Pseudobdellovibrionaceae</taxon>
        <taxon>Micavibrio</taxon>
    </lineage>
</organism>
<dbReference type="Pfam" id="PF14352">
    <property type="entry name" value="DUF4402"/>
    <property type="match status" value="1"/>
</dbReference>
<dbReference type="RefSeq" id="WP_015467166.1">
    <property type="nucleotide sequence ID" value="NC_020812.1"/>
</dbReference>
<reference evidence="1 2" key="1">
    <citation type="journal article" date="2013" name="ISME J.">
        <title>By their genes ye shall know them: genomic signatures of predatory bacteria.</title>
        <authorList>
            <person name="Pasternak Z."/>
            <person name="Pietrokovski S."/>
            <person name="Rotem O."/>
            <person name="Gophna U."/>
            <person name="Lurie-Weinberger M.N."/>
            <person name="Jurkevitch E."/>
        </authorList>
    </citation>
    <scope>NUCLEOTIDE SEQUENCE [LARGE SCALE GENOMIC DNA]</scope>
    <source>
        <strain evidence="1">EPB</strain>
    </source>
</reference>